<evidence type="ECO:0000313" key="2">
    <source>
        <dbReference type="EMBL" id="GGN20207.1"/>
    </source>
</evidence>
<evidence type="ECO:0000313" key="3">
    <source>
        <dbReference type="Proteomes" id="UP000653411"/>
    </source>
</evidence>
<reference evidence="2" key="2">
    <citation type="submission" date="2020-09" db="EMBL/GenBank/DDBJ databases">
        <authorList>
            <person name="Sun Q."/>
            <person name="Zhou Y."/>
        </authorList>
    </citation>
    <scope>NUCLEOTIDE SEQUENCE</scope>
    <source>
        <strain evidence="2">CGMCC 4.7110</strain>
    </source>
</reference>
<organism evidence="2 3">
    <name type="scientific">Streptomyces fuscichromogenes</name>
    <dbReference type="NCBI Taxonomy" id="1324013"/>
    <lineage>
        <taxon>Bacteria</taxon>
        <taxon>Bacillati</taxon>
        <taxon>Actinomycetota</taxon>
        <taxon>Actinomycetes</taxon>
        <taxon>Kitasatosporales</taxon>
        <taxon>Streptomycetaceae</taxon>
        <taxon>Streptomyces</taxon>
    </lineage>
</organism>
<protein>
    <submittedName>
        <fullName evidence="2">Uncharacterized protein</fullName>
    </submittedName>
</protein>
<sequence length="99" mass="10394">MDTQQGTERSATVPAPYTRALISKPGPDEPPPGRQAIVAVLMKTSSPEPAGRNGGHLKTVNAMIERLGQETAGDRGVLVGGIIPAAWGLDFDSILEWAC</sequence>
<proteinExistence type="predicted"/>
<reference evidence="2" key="1">
    <citation type="journal article" date="2014" name="Int. J. Syst. Evol. Microbiol.">
        <title>Complete genome sequence of Corynebacterium casei LMG S-19264T (=DSM 44701T), isolated from a smear-ripened cheese.</title>
        <authorList>
            <consortium name="US DOE Joint Genome Institute (JGI-PGF)"/>
            <person name="Walter F."/>
            <person name="Albersmeier A."/>
            <person name="Kalinowski J."/>
            <person name="Ruckert C."/>
        </authorList>
    </citation>
    <scope>NUCLEOTIDE SEQUENCE</scope>
    <source>
        <strain evidence="2">CGMCC 4.7110</strain>
    </source>
</reference>
<name>A0A917XFR3_9ACTN</name>
<dbReference type="Proteomes" id="UP000653411">
    <property type="component" value="Unassembled WGS sequence"/>
</dbReference>
<gene>
    <name evidence="2" type="ORF">GCM10011578_050560</name>
</gene>
<keyword evidence="3" id="KW-1185">Reference proteome</keyword>
<accession>A0A917XFR3</accession>
<dbReference type="EMBL" id="BMML01000011">
    <property type="protein sequence ID" value="GGN20207.1"/>
    <property type="molecule type" value="Genomic_DNA"/>
</dbReference>
<feature type="region of interest" description="Disordered" evidence="1">
    <location>
        <begin position="1"/>
        <end position="32"/>
    </location>
</feature>
<evidence type="ECO:0000256" key="1">
    <source>
        <dbReference type="SAM" id="MobiDB-lite"/>
    </source>
</evidence>
<feature type="compositionally biased region" description="Polar residues" evidence="1">
    <location>
        <begin position="1"/>
        <end position="10"/>
    </location>
</feature>
<dbReference type="AlphaFoldDB" id="A0A917XFR3"/>
<dbReference type="RefSeq" id="WP_189265088.1">
    <property type="nucleotide sequence ID" value="NZ_BMML01000011.1"/>
</dbReference>
<comment type="caution">
    <text evidence="2">The sequence shown here is derived from an EMBL/GenBank/DDBJ whole genome shotgun (WGS) entry which is preliminary data.</text>
</comment>